<evidence type="ECO:0000256" key="3">
    <source>
        <dbReference type="ARBA" id="ARBA00022989"/>
    </source>
</evidence>
<comment type="subunit">
    <text evidence="5">NDH-1 is composed of 14 different subunits. Subunits NuoA, H, J, K, L, M, N constitute the membrane sector of the complex.</text>
</comment>
<dbReference type="Proteomes" id="UP000807850">
    <property type="component" value="Unassembled WGS sequence"/>
</dbReference>
<feature type="transmembrane region" description="Helical" evidence="5">
    <location>
        <begin position="6"/>
        <end position="24"/>
    </location>
</feature>
<dbReference type="GO" id="GO:0003954">
    <property type="term" value="F:NADH dehydrogenase activity"/>
    <property type="evidence" value="ECO:0007669"/>
    <property type="project" value="TreeGrafter"/>
</dbReference>
<dbReference type="EC" id="7.1.1.-" evidence="5"/>
<comment type="function">
    <text evidence="5">NDH-1 shuttles electrons from NADH, via FMN and iron-sulfur (Fe-S) centers, to quinones in the respiratory chain. The immediate electron acceptor for the enzyme in this species is believed to be ubiquinone. Couples the redox reaction to proton translocation (for every two electrons transferred, four hydrogen ions are translocated across the cytoplasmic membrane), and thus conserves the redox energy in a proton gradient. This subunit may bind ubiquinone.</text>
</comment>
<dbReference type="HAMAP" id="MF_01350">
    <property type="entry name" value="NDH1_NuoH"/>
    <property type="match status" value="1"/>
</dbReference>
<comment type="catalytic activity">
    <reaction evidence="5">
        <text>a quinone + NADH + 5 H(+)(in) = a quinol + NAD(+) + 4 H(+)(out)</text>
        <dbReference type="Rhea" id="RHEA:57888"/>
        <dbReference type="ChEBI" id="CHEBI:15378"/>
        <dbReference type="ChEBI" id="CHEBI:24646"/>
        <dbReference type="ChEBI" id="CHEBI:57540"/>
        <dbReference type="ChEBI" id="CHEBI:57945"/>
        <dbReference type="ChEBI" id="CHEBI:132124"/>
    </reaction>
</comment>
<comment type="caution">
    <text evidence="7">The sequence shown here is derived from an EMBL/GenBank/DDBJ whole genome shotgun (WGS) entry which is preliminary data.</text>
</comment>
<keyword evidence="5" id="KW-1278">Translocase</keyword>
<feature type="transmembrane region" description="Helical" evidence="5">
    <location>
        <begin position="148"/>
        <end position="172"/>
    </location>
</feature>
<feature type="transmembrane region" description="Helical" evidence="5">
    <location>
        <begin position="178"/>
        <end position="199"/>
    </location>
</feature>
<protein>
    <recommendedName>
        <fullName evidence="5">NADH-quinone oxidoreductase subunit H</fullName>
        <ecNumber evidence="5">7.1.1.-</ecNumber>
    </recommendedName>
    <alternativeName>
        <fullName evidence="5">NADH dehydrogenase I subunit H</fullName>
    </alternativeName>
    <alternativeName>
        <fullName evidence="5">NDH-1 subunit H</fullName>
    </alternativeName>
</protein>
<feature type="transmembrane region" description="Helical" evidence="5">
    <location>
        <begin position="230"/>
        <end position="253"/>
    </location>
</feature>
<dbReference type="GO" id="GO:0048038">
    <property type="term" value="F:quinone binding"/>
    <property type="evidence" value="ECO:0007669"/>
    <property type="project" value="UniProtKB-KW"/>
</dbReference>
<evidence type="ECO:0000313" key="8">
    <source>
        <dbReference type="Proteomes" id="UP000807850"/>
    </source>
</evidence>
<dbReference type="InterPro" id="IPR001694">
    <property type="entry name" value="NADH_UbQ_OxRdtase_su1/FPO"/>
</dbReference>
<comment type="similarity">
    <text evidence="5 6">Belongs to the complex I subunit 1 family.</text>
</comment>
<dbReference type="PROSITE" id="PS00668">
    <property type="entry name" value="COMPLEX1_ND1_2"/>
    <property type="match status" value="1"/>
</dbReference>
<feature type="transmembrane region" description="Helical" evidence="5">
    <location>
        <begin position="265"/>
        <end position="285"/>
    </location>
</feature>
<evidence type="ECO:0000256" key="2">
    <source>
        <dbReference type="ARBA" id="ARBA00022692"/>
    </source>
</evidence>
<evidence type="ECO:0000256" key="6">
    <source>
        <dbReference type="RuleBase" id="RU000471"/>
    </source>
</evidence>
<dbReference type="GO" id="GO:0016655">
    <property type="term" value="F:oxidoreductase activity, acting on NAD(P)H, quinone or similar compound as acceptor"/>
    <property type="evidence" value="ECO:0007669"/>
    <property type="project" value="UniProtKB-UniRule"/>
</dbReference>
<dbReference type="GO" id="GO:0005886">
    <property type="term" value="C:plasma membrane"/>
    <property type="evidence" value="ECO:0007669"/>
    <property type="project" value="UniProtKB-SubCell"/>
</dbReference>
<gene>
    <name evidence="5 7" type="primary">nuoH</name>
    <name evidence="7" type="ORF">HY076_07065</name>
</gene>
<keyword evidence="5 6" id="KW-0520">NAD</keyword>
<dbReference type="GO" id="GO:0009060">
    <property type="term" value="P:aerobic respiration"/>
    <property type="evidence" value="ECO:0007669"/>
    <property type="project" value="TreeGrafter"/>
</dbReference>
<reference evidence="7" key="1">
    <citation type="submission" date="2020-07" db="EMBL/GenBank/DDBJ databases">
        <title>Huge and variable diversity of episymbiotic CPR bacteria and DPANN archaea in groundwater ecosystems.</title>
        <authorList>
            <person name="He C.Y."/>
            <person name="Keren R."/>
            <person name="Whittaker M."/>
            <person name="Farag I.F."/>
            <person name="Doudna J."/>
            <person name="Cate J.H.D."/>
            <person name="Banfield J.F."/>
        </authorList>
    </citation>
    <scope>NUCLEOTIDE SEQUENCE</scope>
    <source>
        <strain evidence="7">NC_groundwater_928_Pr1_S-0.2um_72_17</strain>
    </source>
</reference>
<feature type="transmembrane region" description="Helical" evidence="5">
    <location>
        <begin position="297"/>
        <end position="319"/>
    </location>
</feature>
<feature type="transmembrane region" description="Helical" evidence="5">
    <location>
        <begin position="106"/>
        <end position="127"/>
    </location>
</feature>
<sequence length="323" mass="35987">MFWALVKILVILQAMLGVVSYMIYAERKIAGHMQARVGPNRVGPLGLFQPIADVAKLFFKEEFIPDGANKVIFHIAPMLAVIPALIVFSVVPFGPQDALRVTDLNVGLLLFLAMSSIGVYAIVLGGWSSNNKYALLGGLRSSAQMISYELPMGLSCIPVILLAGSLSLVEIVRMQEHWWFVATPFGLLAFAIFMITALAETNRAPFDLPEAEAELVAGFHTEYSSMKFGLFFLGEFANVISISCIAVTLFLGGWNGPWLPDAFKFVWFFLKLAALLFFFIWVRWTYPRLRYDQLMNLGWKVLLPLALANVLVTAIVVWWRAQG</sequence>
<evidence type="ECO:0000256" key="1">
    <source>
        <dbReference type="ARBA" id="ARBA00004141"/>
    </source>
</evidence>
<evidence type="ECO:0000256" key="4">
    <source>
        <dbReference type="ARBA" id="ARBA00023136"/>
    </source>
</evidence>
<dbReference type="EMBL" id="JACQAY010000229">
    <property type="protein sequence ID" value="MBI3540016.1"/>
    <property type="molecule type" value="Genomic_DNA"/>
</dbReference>
<dbReference type="InterPro" id="IPR018086">
    <property type="entry name" value="NADH_UbQ_OxRdtase_su1_CS"/>
</dbReference>
<proteinExistence type="inferred from homology"/>
<evidence type="ECO:0000313" key="7">
    <source>
        <dbReference type="EMBL" id="MBI3540016.1"/>
    </source>
</evidence>
<dbReference type="NCBIfam" id="NF004741">
    <property type="entry name" value="PRK06076.1-2"/>
    <property type="match status" value="1"/>
</dbReference>
<dbReference type="Pfam" id="PF00146">
    <property type="entry name" value="NADHdh"/>
    <property type="match status" value="1"/>
</dbReference>
<feature type="transmembrane region" description="Helical" evidence="5">
    <location>
        <begin position="71"/>
        <end position="94"/>
    </location>
</feature>
<comment type="subcellular location">
    <subcellularLocation>
        <location evidence="5 6">Cell membrane</location>
        <topology evidence="5 6">Multi-pass membrane protein</topology>
    </subcellularLocation>
    <subcellularLocation>
        <location evidence="1">Membrane</location>
        <topology evidence="1">Multi-pass membrane protein</topology>
    </subcellularLocation>
</comment>
<keyword evidence="2 5" id="KW-0812">Transmembrane</keyword>
<keyword evidence="7" id="KW-0560">Oxidoreductase</keyword>
<keyword evidence="5" id="KW-0830">Ubiquinone</keyword>
<accession>A0A9D6L7F6</accession>
<keyword evidence="4 5" id="KW-0472">Membrane</keyword>
<dbReference type="AlphaFoldDB" id="A0A9D6L7F6"/>
<keyword evidence="5" id="KW-1003">Cell membrane</keyword>
<evidence type="ECO:0000256" key="5">
    <source>
        <dbReference type="HAMAP-Rule" id="MF_01350"/>
    </source>
</evidence>
<organism evidence="7 8">
    <name type="scientific">Eiseniibacteriota bacterium</name>
    <dbReference type="NCBI Taxonomy" id="2212470"/>
    <lineage>
        <taxon>Bacteria</taxon>
        <taxon>Candidatus Eiseniibacteriota</taxon>
    </lineage>
</organism>
<dbReference type="PANTHER" id="PTHR11432:SF3">
    <property type="entry name" value="NADH-UBIQUINONE OXIDOREDUCTASE CHAIN 1"/>
    <property type="match status" value="1"/>
</dbReference>
<dbReference type="PANTHER" id="PTHR11432">
    <property type="entry name" value="NADH DEHYDROGENASE SUBUNIT 1"/>
    <property type="match status" value="1"/>
</dbReference>
<keyword evidence="5" id="KW-0874">Quinone</keyword>
<name>A0A9D6L7F6_UNCEI</name>
<keyword evidence="3 5" id="KW-1133">Transmembrane helix</keyword>